<dbReference type="EMBL" id="AWWV01015767">
    <property type="protein sequence ID" value="OMO51564.1"/>
    <property type="molecule type" value="Genomic_DNA"/>
</dbReference>
<dbReference type="AlphaFoldDB" id="A0A1R3G0E3"/>
<keyword evidence="2" id="KW-1185">Reference proteome</keyword>
<dbReference type="Gramene" id="OMO51564">
    <property type="protein sequence ID" value="OMO51564"/>
    <property type="gene ID" value="CCACVL1_29712"/>
</dbReference>
<evidence type="ECO:0000313" key="1">
    <source>
        <dbReference type="EMBL" id="OMO51564.1"/>
    </source>
</evidence>
<accession>A0A1R3G0E3</accession>
<gene>
    <name evidence="1" type="ORF">CCACVL1_29712</name>
</gene>
<sequence>MANLPAMVTPRLACPFCQIFNQTQSCRCDLLAFEKPLPPPRGSRH</sequence>
<proteinExistence type="predicted"/>
<name>A0A1R3G0E3_COCAP</name>
<organism evidence="1 2">
    <name type="scientific">Corchorus capsularis</name>
    <name type="common">Jute</name>
    <dbReference type="NCBI Taxonomy" id="210143"/>
    <lineage>
        <taxon>Eukaryota</taxon>
        <taxon>Viridiplantae</taxon>
        <taxon>Streptophyta</taxon>
        <taxon>Embryophyta</taxon>
        <taxon>Tracheophyta</taxon>
        <taxon>Spermatophyta</taxon>
        <taxon>Magnoliopsida</taxon>
        <taxon>eudicotyledons</taxon>
        <taxon>Gunneridae</taxon>
        <taxon>Pentapetalae</taxon>
        <taxon>rosids</taxon>
        <taxon>malvids</taxon>
        <taxon>Malvales</taxon>
        <taxon>Malvaceae</taxon>
        <taxon>Grewioideae</taxon>
        <taxon>Apeibeae</taxon>
        <taxon>Corchorus</taxon>
    </lineage>
</organism>
<protein>
    <submittedName>
        <fullName evidence="1">Uncharacterized protein</fullName>
    </submittedName>
</protein>
<comment type="caution">
    <text evidence="1">The sequence shown here is derived from an EMBL/GenBank/DDBJ whole genome shotgun (WGS) entry which is preliminary data.</text>
</comment>
<dbReference type="Proteomes" id="UP000188268">
    <property type="component" value="Unassembled WGS sequence"/>
</dbReference>
<evidence type="ECO:0000313" key="2">
    <source>
        <dbReference type="Proteomes" id="UP000188268"/>
    </source>
</evidence>
<reference evidence="1 2" key="1">
    <citation type="submission" date="2013-09" db="EMBL/GenBank/DDBJ databases">
        <title>Corchorus capsularis genome sequencing.</title>
        <authorList>
            <person name="Alam M."/>
            <person name="Haque M.S."/>
            <person name="Islam M.S."/>
            <person name="Emdad E.M."/>
            <person name="Islam M.M."/>
            <person name="Ahmed B."/>
            <person name="Halim A."/>
            <person name="Hossen Q.M.M."/>
            <person name="Hossain M.Z."/>
            <person name="Ahmed R."/>
            <person name="Khan M.M."/>
            <person name="Islam R."/>
            <person name="Rashid M.M."/>
            <person name="Khan S.A."/>
            <person name="Rahman M.S."/>
            <person name="Alam M."/>
        </authorList>
    </citation>
    <scope>NUCLEOTIDE SEQUENCE [LARGE SCALE GENOMIC DNA]</scope>
    <source>
        <strain evidence="2">cv. CVL-1</strain>
        <tissue evidence="1">Whole seedling</tissue>
    </source>
</reference>